<keyword evidence="7" id="KW-1185">Reference proteome</keyword>
<comment type="subcellular location">
    <subcellularLocation>
        <location evidence="1">Membrane</location>
        <topology evidence="1">Multi-pass membrane protein</topology>
    </subcellularLocation>
</comment>
<feature type="transmembrane region" description="Helical" evidence="5">
    <location>
        <begin position="26"/>
        <end position="48"/>
    </location>
</feature>
<feature type="transmembrane region" description="Helical" evidence="5">
    <location>
        <begin position="189"/>
        <end position="217"/>
    </location>
</feature>
<evidence type="ECO:0000313" key="7">
    <source>
        <dbReference type="Proteomes" id="UP001479436"/>
    </source>
</evidence>
<sequence>MMATSISFFLIYKHAQFYTKPNQQRYIIRIVLMVPIYAMISWLSYRFYQESIYFEVIRDCYEAFVLASFFILLLQYVGDTGDLQREAIQKRPRNKLVFPFCCWTYNPASPHFLQWLKWGILQYVVIRPITTILSVIFMAKGSLCPESLSPKYGRVYILAIEFTSVSIAMYCLVIFYMTVCEEIQQFKPFYKFLCIKLVIFFSFWQYVFLSVLVQFGIIKETEYWTEHNISTGVQAILICVEMVFFSFLHIKAFDYRGYRPKGRDRLPVFRALVDALNPMDFMREIYSCVVYFFKCLFGGNDSIYTPNNMDIHYAMGINSSRSSTSISIADSGGGYLHFYEDTTPRKSYETYQTNDVELSPSKARMN</sequence>
<keyword evidence="2 5" id="KW-0812">Transmembrane</keyword>
<dbReference type="EMBL" id="JASJQH010007587">
    <property type="protein sequence ID" value="KAK9704094.1"/>
    <property type="molecule type" value="Genomic_DNA"/>
</dbReference>
<organism evidence="6 7">
    <name type="scientific">Basidiobolus ranarum</name>
    <dbReference type="NCBI Taxonomy" id="34480"/>
    <lineage>
        <taxon>Eukaryota</taxon>
        <taxon>Fungi</taxon>
        <taxon>Fungi incertae sedis</taxon>
        <taxon>Zoopagomycota</taxon>
        <taxon>Entomophthoromycotina</taxon>
        <taxon>Basidiobolomycetes</taxon>
        <taxon>Basidiobolales</taxon>
        <taxon>Basidiobolaceae</taxon>
        <taxon>Basidiobolus</taxon>
    </lineage>
</organism>
<name>A0ABR2VVL0_9FUNG</name>
<gene>
    <name evidence="6" type="ORF">K7432_010375</name>
</gene>
<evidence type="ECO:0000313" key="6">
    <source>
        <dbReference type="EMBL" id="KAK9704094.1"/>
    </source>
</evidence>
<feature type="transmembrane region" description="Helical" evidence="5">
    <location>
        <begin position="229"/>
        <end position="250"/>
    </location>
</feature>
<dbReference type="PANTHER" id="PTHR23423">
    <property type="entry name" value="ORGANIC SOLUTE TRANSPORTER-RELATED"/>
    <property type="match status" value="1"/>
</dbReference>
<evidence type="ECO:0000256" key="5">
    <source>
        <dbReference type="SAM" id="Phobius"/>
    </source>
</evidence>
<dbReference type="InterPro" id="IPR005178">
    <property type="entry name" value="Ostalpha/TMEM184C"/>
</dbReference>
<proteinExistence type="predicted"/>
<comment type="caution">
    <text evidence="6">The sequence shown here is derived from an EMBL/GenBank/DDBJ whole genome shotgun (WGS) entry which is preliminary data.</text>
</comment>
<dbReference type="SMART" id="SM01417">
    <property type="entry name" value="Solute_trans_a"/>
    <property type="match status" value="1"/>
</dbReference>
<keyword evidence="4 5" id="KW-0472">Membrane</keyword>
<evidence type="ECO:0000256" key="2">
    <source>
        <dbReference type="ARBA" id="ARBA00022692"/>
    </source>
</evidence>
<evidence type="ECO:0000256" key="3">
    <source>
        <dbReference type="ARBA" id="ARBA00022989"/>
    </source>
</evidence>
<dbReference type="Pfam" id="PF03619">
    <property type="entry name" value="Solute_trans_a"/>
    <property type="match status" value="1"/>
</dbReference>
<dbReference type="Proteomes" id="UP001479436">
    <property type="component" value="Unassembled WGS sequence"/>
</dbReference>
<evidence type="ECO:0000256" key="1">
    <source>
        <dbReference type="ARBA" id="ARBA00004141"/>
    </source>
</evidence>
<reference evidence="6 7" key="1">
    <citation type="submission" date="2023-04" db="EMBL/GenBank/DDBJ databases">
        <title>Genome of Basidiobolus ranarum AG-B5.</title>
        <authorList>
            <person name="Stajich J.E."/>
            <person name="Carter-House D."/>
            <person name="Gryganskyi A."/>
        </authorList>
    </citation>
    <scope>NUCLEOTIDE SEQUENCE [LARGE SCALE GENOMIC DNA]</scope>
    <source>
        <strain evidence="6 7">AG-B5</strain>
    </source>
</reference>
<keyword evidence="3 5" id="KW-1133">Transmembrane helix</keyword>
<evidence type="ECO:0000256" key="4">
    <source>
        <dbReference type="ARBA" id="ARBA00023136"/>
    </source>
</evidence>
<feature type="transmembrane region" description="Helical" evidence="5">
    <location>
        <begin position="60"/>
        <end position="78"/>
    </location>
</feature>
<protein>
    <submittedName>
        <fullName evidence="6">Uncharacterized protein</fullName>
    </submittedName>
</protein>
<feature type="transmembrane region" description="Helical" evidence="5">
    <location>
        <begin position="155"/>
        <end position="177"/>
    </location>
</feature>
<accession>A0ABR2VVL0</accession>